<feature type="compositionally biased region" description="Low complexity" evidence="1">
    <location>
        <begin position="505"/>
        <end position="528"/>
    </location>
</feature>
<gene>
    <name evidence="2" type="ORF">Vbra_4188</name>
</gene>
<dbReference type="EMBL" id="CDMY01000386">
    <property type="protein sequence ID" value="CEM08758.1"/>
    <property type="molecule type" value="Genomic_DNA"/>
</dbReference>
<feature type="region of interest" description="Disordered" evidence="1">
    <location>
        <begin position="309"/>
        <end position="344"/>
    </location>
</feature>
<feature type="region of interest" description="Disordered" evidence="1">
    <location>
        <begin position="466"/>
        <end position="573"/>
    </location>
</feature>
<feature type="compositionally biased region" description="Low complexity" evidence="1">
    <location>
        <begin position="551"/>
        <end position="562"/>
    </location>
</feature>
<dbReference type="Proteomes" id="UP000041254">
    <property type="component" value="Unassembled WGS sequence"/>
</dbReference>
<feature type="compositionally biased region" description="Basic residues" evidence="1">
    <location>
        <begin position="532"/>
        <end position="541"/>
    </location>
</feature>
<feature type="region of interest" description="Disordered" evidence="1">
    <location>
        <begin position="1"/>
        <end position="21"/>
    </location>
</feature>
<dbReference type="InParanoid" id="A0A0G4F894"/>
<protein>
    <submittedName>
        <fullName evidence="2">Uncharacterized protein</fullName>
    </submittedName>
</protein>
<evidence type="ECO:0000256" key="1">
    <source>
        <dbReference type="SAM" id="MobiDB-lite"/>
    </source>
</evidence>
<evidence type="ECO:0000313" key="2">
    <source>
        <dbReference type="EMBL" id="CEM08758.1"/>
    </source>
</evidence>
<dbReference type="AlphaFoldDB" id="A0A0G4F894"/>
<evidence type="ECO:0000313" key="3">
    <source>
        <dbReference type="Proteomes" id="UP000041254"/>
    </source>
</evidence>
<name>A0A0G4F894_VITBC</name>
<keyword evidence="3" id="KW-1185">Reference proteome</keyword>
<proteinExistence type="predicted"/>
<feature type="compositionally biased region" description="Basic residues" evidence="1">
    <location>
        <begin position="470"/>
        <end position="481"/>
    </location>
</feature>
<accession>A0A0G4F894</accession>
<organism evidence="2 3">
    <name type="scientific">Vitrella brassicaformis (strain CCMP3155)</name>
    <dbReference type="NCBI Taxonomy" id="1169540"/>
    <lineage>
        <taxon>Eukaryota</taxon>
        <taxon>Sar</taxon>
        <taxon>Alveolata</taxon>
        <taxon>Colpodellida</taxon>
        <taxon>Vitrellaceae</taxon>
        <taxon>Vitrella</taxon>
    </lineage>
</organism>
<feature type="compositionally biased region" description="Acidic residues" evidence="1">
    <location>
        <begin position="92"/>
        <end position="101"/>
    </location>
</feature>
<feature type="region of interest" description="Disordered" evidence="1">
    <location>
        <begin position="79"/>
        <end position="103"/>
    </location>
</feature>
<sequence>MEVEGEEPEGSREFDDEPDWNDVDFKPSDILVAALRTEKGIGLLTLLPAYDPTFCGYSAGRFGASVDFPVRSPSSGNFPFGPISLARRADPGGDDDDDDDNDDRHDALVCALWHQTLESRSAVFSTDESGSLIGREAVNKIGGSEEPLCMVEVIAGSSGSAGIMCLAYQHVGNRQKGIPYLTKGRVDMDTDGSASFLVGHVERNIKCWPLEEGKVSTMRVVDAEDALWLLVLMGDFQRGTPQESRAQMRVLPLLGGTNITIETTYDVVFEEALQITSFATYHKGRERQYLFVATGGLLAEQRLRRFRYDESAEQPPHSEPPPSNHPTKLTRSMPPPYGRFVSDLNQPLYPRWESRALGKSRPEGKESLPTCMQTDDMVVVDTGREETSHLVLPARRDATQANNCINVYSLDLVLLHQVHIKGTHTPFALGVFRRESLTDNLWDALSTSPLLDSSLDDVILTQDEIEKGRESRRRGGRKNSRPRTDAGGSSSFGASVPPASEHDATSSAAAAAAEPPAASAAAAAAAAPAPLPKRKGKRGLPRKNADEPEAAESSRGGSSPSRASKKRRDAGERVRWEDLTTQDLLLFLTHHRCQELHKLAPLFEKERETFANVYEGLRDHAVHFRTYYGCLLSLGCILCLYFELDSLHERAVKEGGILRADIHDPPATSATSEQRLHTMKPDSVNAVLSQNFRKRADAFLHEEISGYVLEKLLCIGKAKSSMQDWVKETMKALQSLPEGSSSRVQLLNESDRLQIQSKLEKDYNIQVRRTRVWD</sequence>
<dbReference type="VEuPathDB" id="CryptoDB:Vbra_4188"/>
<reference evidence="2 3" key="1">
    <citation type="submission" date="2014-11" db="EMBL/GenBank/DDBJ databases">
        <authorList>
            <person name="Zhu J."/>
            <person name="Qi W."/>
            <person name="Song R."/>
        </authorList>
    </citation>
    <scope>NUCLEOTIDE SEQUENCE [LARGE SCALE GENOMIC DNA]</scope>
</reference>